<dbReference type="Pfam" id="PF01243">
    <property type="entry name" value="PNPOx_N"/>
    <property type="match status" value="1"/>
</dbReference>
<proteinExistence type="predicted"/>
<dbReference type="GO" id="GO:0005829">
    <property type="term" value="C:cytosol"/>
    <property type="evidence" value="ECO:0007669"/>
    <property type="project" value="TreeGrafter"/>
</dbReference>
<organism evidence="3 4">
    <name type="scientific">Candidatus Segetimicrobium genomatis</name>
    <dbReference type="NCBI Taxonomy" id="2569760"/>
    <lineage>
        <taxon>Bacteria</taxon>
        <taxon>Bacillati</taxon>
        <taxon>Candidatus Sysuimicrobiota</taxon>
        <taxon>Candidatus Sysuimicrobiia</taxon>
        <taxon>Candidatus Sysuimicrobiales</taxon>
        <taxon>Candidatus Segetimicrobiaceae</taxon>
        <taxon>Candidatus Segetimicrobium</taxon>
    </lineage>
</organism>
<dbReference type="InterPro" id="IPR052019">
    <property type="entry name" value="F420H2_bilvrd_red/Heme_oxyg"/>
</dbReference>
<dbReference type="SUPFAM" id="SSF50475">
    <property type="entry name" value="FMN-binding split barrel"/>
    <property type="match status" value="1"/>
</dbReference>
<feature type="domain" description="Pyridoxamine 5'-phosphate oxidase N-terminal" evidence="2">
    <location>
        <begin position="30"/>
        <end position="167"/>
    </location>
</feature>
<reference evidence="3 4" key="1">
    <citation type="journal article" date="2019" name="Nat. Microbiol.">
        <title>Mediterranean grassland soil C-N compound turnover is dependent on rainfall and depth, and is mediated by genomically divergent microorganisms.</title>
        <authorList>
            <person name="Diamond S."/>
            <person name="Andeer P.F."/>
            <person name="Li Z."/>
            <person name="Crits-Christoph A."/>
            <person name="Burstein D."/>
            <person name="Anantharaman K."/>
            <person name="Lane K.R."/>
            <person name="Thomas B.C."/>
            <person name="Pan C."/>
            <person name="Northen T.R."/>
            <person name="Banfield J.F."/>
        </authorList>
    </citation>
    <scope>NUCLEOTIDE SEQUENCE [LARGE SCALE GENOMIC DNA]</scope>
    <source>
        <strain evidence="3">NP_3</strain>
    </source>
</reference>
<evidence type="ECO:0000313" key="4">
    <source>
        <dbReference type="Proteomes" id="UP000318509"/>
    </source>
</evidence>
<accession>A0A537K6U4</accession>
<keyword evidence="1" id="KW-0560">Oxidoreductase</keyword>
<dbReference type="InterPro" id="IPR012349">
    <property type="entry name" value="Split_barrel_FMN-bd"/>
</dbReference>
<dbReference type="AlphaFoldDB" id="A0A537K6U4"/>
<dbReference type="GO" id="GO:0016627">
    <property type="term" value="F:oxidoreductase activity, acting on the CH-CH group of donors"/>
    <property type="evidence" value="ECO:0007669"/>
    <property type="project" value="TreeGrafter"/>
</dbReference>
<name>A0A537K6U4_9BACT</name>
<dbReference type="PANTHER" id="PTHR35176:SF6">
    <property type="entry name" value="HEME OXYGENASE HI_0854-RELATED"/>
    <property type="match status" value="1"/>
</dbReference>
<dbReference type="Proteomes" id="UP000318509">
    <property type="component" value="Unassembled WGS sequence"/>
</dbReference>
<evidence type="ECO:0000256" key="1">
    <source>
        <dbReference type="ARBA" id="ARBA00023002"/>
    </source>
</evidence>
<dbReference type="InterPro" id="IPR011576">
    <property type="entry name" value="Pyridox_Oxase_N"/>
</dbReference>
<evidence type="ECO:0000313" key="3">
    <source>
        <dbReference type="EMBL" id="TMI91479.1"/>
    </source>
</evidence>
<sequence>MYAGPANVPGGAVVITPPPRWEGRVGGLSEREIAEFLAVPWNGRLATVTPERTPYVTPVWYEYNPGDRTIDIVARARSLFVRHIQADPHVAFHVADDVHLSHSRVLFQGVAEILEGPVAPSRSPRLHALVAKMAARYIGPEGPEYAARTADRPRYLIRITPHKMTTWTGREWHPRYRQAG</sequence>
<dbReference type="GO" id="GO:0070967">
    <property type="term" value="F:coenzyme F420 binding"/>
    <property type="evidence" value="ECO:0007669"/>
    <property type="project" value="TreeGrafter"/>
</dbReference>
<protein>
    <recommendedName>
        <fullName evidence="2">Pyridoxamine 5'-phosphate oxidase N-terminal domain-containing protein</fullName>
    </recommendedName>
</protein>
<dbReference type="PANTHER" id="PTHR35176">
    <property type="entry name" value="HEME OXYGENASE HI_0854-RELATED"/>
    <property type="match status" value="1"/>
</dbReference>
<gene>
    <name evidence="3" type="ORF">E6H00_03910</name>
</gene>
<dbReference type="EMBL" id="VBAK01000092">
    <property type="protein sequence ID" value="TMI91479.1"/>
    <property type="molecule type" value="Genomic_DNA"/>
</dbReference>
<dbReference type="Gene3D" id="2.30.110.10">
    <property type="entry name" value="Electron Transport, Fmn-binding Protein, Chain A"/>
    <property type="match status" value="1"/>
</dbReference>
<evidence type="ECO:0000259" key="2">
    <source>
        <dbReference type="Pfam" id="PF01243"/>
    </source>
</evidence>
<comment type="caution">
    <text evidence="3">The sequence shown here is derived from an EMBL/GenBank/DDBJ whole genome shotgun (WGS) entry which is preliminary data.</text>
</comment>